<evidence type="ECO:0000256" key="5">
    <source>
        <dbReference type="RuleBase" id="RU003369"/>
    </source>
</evidence>
<evidence type="ECO:0000259" key="6">
    <source>
        <dbReference type="Pfam" id="PF00056"/>
    </source>
</evidence>
<dbReference type="AlphaFoldDB" id="A0AAU9CZY5"/>
<dbReference type="Pfam" id="PF02866">
    <property type="entry name" value="Ldh_1_C"/>
    <property type="match status" value="1"/>
</dbReference>
<organism evidence="8 9">
    <name type="scientific">Xylocopilactobacillus apicola</name>
    <dbReference type="NCBI Taxonomy" id="2932184"/>
    <lineage>
        <taxon>Bacteria</taxon>
        <taxon>Bacillati</taxon>
        <taxon>Bacillota</taxon>
        <taxon>Bacilli</taxon>
        <taxon>Lactobacillales</taxon>
        <taxon>Lactobacillaceae</taxon>
        <taxon>Xylocopilactobacillus</taxon>
    </lineage>
</organism>
<evidence type="ECO:0000259" key="7">
    <source>
        <dbReference type="Pfam" id="PF02866"/>
    </source>
</evidence>
<feature type="binding site" evidence="4">
    <location>
        <begin position="121"/>
        <end position="123"/>
    </location>
    <ligand>
        <name>NAD(+)</name>
        <dbReference type="ChEBI" id="CHEBI:57540"/>
    </ligand>
</feature>
<evidence type="ECO:0000256" key="4">
    <source>
        <dbReference type="PIRSR" id="PIRSR000102-3"/>
    </source>
</evidence>
<dbReference type="InterPro" id="IPR015955">
    <property type="entry name" value="Lactate_DH/Glyco_Ohase_4_C"/>
</dbReference>
<dbReference type="SUPFAM" id="SSF56327">
    <property type="entry name" value="LDH C-terminal domain-like"/>
    <property type="match status" value="1"/>
</dbReference>
<dbReference type="Pfam" id="PF00056">
    <property type="entry name" value="Ldh_1_N"/>
    <property type="match status" value="1"/>
</dbReference>
<dbReference type="RefSeq" id="WP_317635375.1">
    <property type="nucleotide sequence ID" value="NZ_AP026802.1"/>
</dbReference>
<dbReference type="PANTHER" id="PTHR43128">
    <property type="entry name" value="L-2-HYDROXYCARBOXYLATE DEHYDROGENASE (NAD(P)(+))"/>
    <property type="match status" value="1"/>
</dbReference>
<reference evidence="8 9" key="1">
    <citation type="journal article" date="2023" name="Microbiol. Spectr.">
        <title>Symbiosis of Carpenter Bees with Uncharacterized Lactic Acid Bacteria Showing NAD Auxotrophy.</title>
        <authorList>
            <person name="Kawasaki S."/>
            <person name="Ozawa K."/>
            <person name="Mori T."/>
            <person name="Yamamoto A."/>
            <person name="Ito M."/>
            <person name="Ohkuma M."/>
            <person name="Sakamoto M."/>
            <person name="Matsutani M."/>
        </authorList>
    </citation>
    <scope>NUCLEOTIDE SEQUENCE [LARGE SCALE GENOMIC DNA]</scope>
    <source>
        <strain evidence="8 9">XA3</strain>
    </source>
</reference>
<evidence type="ECO:0000313" key="8">
    <source>
        <dbReference type="EMBL" id="BDR59587.1"/>
    </source>
</evidence>
<dbReference type="InterPro" id="IPR018177">
    <property type="entry name" value="L-lactate_DH_AS"/>
</dbReference>
<proteinExistence type="inferred from homology"/>
<feature type="domain" description="Lactate/malate dehydrogenase C-terminal" evidence="7">
    <location>
        <begin position="148"/>
        <end position="304"/>
    </location>
</feature>
<dbReference type="PRINTS" id="PR00086">
    <property type="entry name" value="LLDHDRGNASE"/>
</dbReference>
<dbReference type="PROSITE" id="PS00064">
    <property type="entry name" value="L_LDH"/>
    <property type="match status" value="1"/>
</dbReference>
<feature type="binding site" evidence="4">
    <location>
        <position position="34"/>
    </location>
    <ligand>
        <name>NAD(+)</name>
        <dbReference type="ChEBI" id="CHEBI:57540"/>
    </ligand>
</feature>
<keyword evidence="2 5" id="KW-0560">Oxidoreductase</keyword>
<dbReference type="Gene3D" id="3.90.110.10">
    <property type="entry name" value="Lactate dehydrogenase/glycoside hydrolase, family 4, C-terminal"/>
    <property type="match status" value="1"/>
</dbReference>
<keyword evidence="4" id="KW-0520">NAD</keyword>
<dbReference type="InterPro" id="IPR036291">
    <property type="entry name" value="NAD(P)-bd_dom_sf"/>
</dbReference>
<dbReference type="GO" id="GO:0006089">
    <property type="term" value="P:lactate metabolic process"/>
    <property type="evidence" value="ECO:0007669"/>
    <property type="project" value="TreeGrafter"/>
</dbReference>
<keyword evidence="9" id="KW-1185">Reference proteome</keyword>
<feature type="active site" description="Proton acceptor" evidence="3">
    <location>
        <position position="178"/>
    </location>
</feature>
<gene>
    <name evidence="8" type="primary">hicD2_1</name>
    <name evidence="8" type="ORF">XA3_20280</name>
</gene>
<feature type="binding site" evidence="4">
    <location>
        <begin position="9"/>
        <end position="14"/>
    </location>
    <ligand>
        <name>NAD(+)</name>
        <dbReference type="ChEBI" id="CHEBI:57540"/>
    </ligand>
</feature>
<feature type="domain" description="Lactate/malate dehydrogenase N-terminal" evidence="6">
    <location>
        <begin position="5"/>
        <end position="145"/>
    </location>
</feature>
<dbReference type="GO" id="GO:0004459">
    <property type="term" value="F:L-lactate dehydrogenase (NAD+) activity"/>
    <property type="evidence" value="ECO:0007669"/>
    <property type="project" value="InterPro"/>
</dbReference>
<dbReference type="PIRSF" id="PIRSF000102">
    <property type="entry name" value="Lac_mal_DH"/>
    <property type="match status" value="1"/>
</dbReference>
<feature type="binding site" evidence="4">
    <location>
        <position position="98"/>
    </location>
    <ligand>
        <name>NAD(+)</name>
        <dbReference type="ChEBI" id="CHEBI:57540"/>
    </ligand>
</feature>
<dbReference type="EMBL" id="AP026802">
    <property type="protein sequence ID" value="BDR59587.1"/>
    <property type="molecule type" value="Genomic_DNA"/>
</dbReference>
<comment type="similarity">
    <text evidence="1">Belongs to the LDH/MDH superfamily. LDH family.</text>
</comment>
<dbReference type="Gene3D" id="3.40.50.720">
    <property type="entry name" value="NAD(P)-binding Rossmann-like Domain"/>
    <property type="match status" value="1"/>
</dbReference>
<dbReference type="SUPFAM" id="SSF51735">
    <property type="entry name" value="NAD(P)-binding Rossmann-fold domains"/>
    <property type="match status" value="1"/>
</dbReference>
<evidence type="ECO:0000256" key="1">
    <source>
        <dbReference type="ARBA" id="ARBA00006054"/>
    </source>
</evidence>
<evidence type="ECO:0000256" key="3">
    <source>
        <dbReference type="PIRSR" id="PIRSR000102-1"/>
    </source>
</evidence>
<dbReference type="Proteomes" id="UP001321861">
    <property type="component" value="Chromosome"/>
</dbReference>
<protein>
    <submittedName>
        <fullName evidence="8">L-lactate dehydrogenase</fullName>
    </submittedName>
</protein>
<dbReference type="PANTHER" id="PTHR43128:SF31">
    <property type="entry name" value="L-LACTATE DEHYDROGENASE"/>
    <property type="match status" value="1"/>
</dbReference>
<evidence type="ECO:0000256" key="2">
    <source>
        <dbReference type="ARBA" id="ARBA00023002"/>
    </source>
</evidence>
<dbReference type="InterPro" id="IPR001557">
    <property type="entry name" value="L-lactate/malate_DH"/>
</dbReference>
<name>A0AAU9CZY5_9LACO</name>
<dbReference type="KEGG" id="xap:XA3_20280"/>
<evidence type="ECO:0000313" key="9">
    <source>
        <dbReference type="Proteomes" id="UP001321861"/>
    </source>
</evidence>
<sequence>MARTVGIMGMGNVGSTVAHIIVAQGLADTLILYDRNQDKVNADTLDFQDAASLLSTHTTVINGQISDMKDCDIIISAIGRIDLIKVGNVDRFVELRSNAPGVSDLSKELKDSGFHGILLVITNPNDVITGLYHKHTGFATNKVLGTGTYLDTSRLKRHVGEALGVDPRSVSGYILGEHGDSQFAAWSTVRVEGRPFTEIAKEKGIDLDQLEKDTRFGGGEVHAGKGYTNYAVATAATSLVQIIFSDAKSEAICSHYNEDFKGYISSPAIIGKNGVERVLELPLTDEENKNLLKSAQTIKEKSEQFS</sequence>
<dbReference type="InterPro" id="IPR022383">
    <property type="entry name" value="Lactate/malate_DH_C"/>
</dbReference>
<dbReference type="InterPro" id="IPR001236">
    <property type="entry name" value="Lactate/malate_DH_N"/>
</dbReference>
<accession>A0AAU9CZY5</accession>